<feature type="coiled-coil region" evidence="1">
    <location>
        <begin position="180"/>
        <end position="239"/>
    </location>
</feature>
<dbReference type="GeneID" id="117350859"/>
<dbReference type="InParanoid" id="A0A6P8Q2C5"/>
<organism evidence="3 4">
    <name type="scientific">Geotrypetes seraphini</name>
    <name type="common">Gaboon caecilian</name>
    <name type="synonym">Caecilia seraphini</name>
    <dbReference type="NCBI Taxonomy" id="260995"/>
    <lineage>
        <taxon>Eukaryota</taxon>
        <taxon>Metazoa</taxon>
        <taxon>Chordata</taxon>
        <taxon>Craniata</taxon>
        <taxon>Vertebrata</taxon>
        <taxon>Euteleostomi</taxon>
        <taxon>Amphibia</taxon>
        <taxon>Gymnophiona</taxon>
        <taxon>Geotrypetes</taxon>
    </lineage>
</organism>
<dbReference type="Proteomes" id="UP000515159">
    <property type="component" value="Chromosome 16"/>
</dbReference>
<reference evidence="4" key="1">
    <citation type="submission" date="2025-08" db="UniProtKB">
        <authorList>
            <consortium name="RefSeq"/>
        </authorList>
    </citation>
    <scope>IDENTIFICATION</scope>
</reference>
<evidence type="ECO:0000256" key="1">
    <source>
        <dbReference type="SAM" id="Coils"/>
    </source>
</evidence>
<evidence type="ECO:0000313" key="3">
    <source>
        <dbReference type="Proteomes" id="UP000515159"/>
    </source>
</evidence>
<dbReference type="AlphaFoldDB" id="A0A6P8Q2C5"/>
<feature type="coiled-coil region" evidence="1">
    <location>
        <begin position="68"/>
        <end position="142"/>
    </location>
</feature>
<proteinExistence type="predicted"/>
<evidence type="ECO:0000313" key="4">
    <source>
        <dbReference type="RefSeq" id="XP_033781421.1"/>
    </source>
</evidence>
<evidence type="ECO:0000256" key="2">
    <source>
        <dbReference type="SAM" id="MobiDB-lite"/>
    </source>
</evidence>
<feature type="compositionally biased region" description="Basic and acidic residues" evidence="2">
    <location>
        <begin position="277"/>
        <end position="287"/>
    </location>
</feature>
<dbReference type="RefSeq" id="XP_033781421.1">
    <property type="nucleotide sequence ID" value="XM_033925530.1"/>
</dbReference>
<sequence>MAQGSKEAYSISSGRKKPFQERITESSLLVQRFPSLHTLASGDALFCSQGRSCQQEGPQEDDTDRETIRGLEKALFAAQTQAQEKERALKEQEKSFVQRMENAARNRDHLEEERFVLLRQKLEQEKEEALRVERHRAELETQLAVEAALAALRTELLGEVRQEMLRDAELTQGEQMKVAFLETTEERRKQEEKIAALEWQYAQEIQSMKDTTKELQTEVHRLTKEKMDYESAFQELQLNYKRFIDLTDSSLHSDYLLRLRHLGRPPGRAVASTQTESTDKLQEGSWK</sequence>
<keyword evidence="3" id="KW-1185">Reference proteome</keyword>
<feature type="region of interest" description="Disordered" evidence="2">
    <location>
        <begin position="266"/>
        <end position="287"/>
    </location>
</feature>
<name>A0A6P8Q2C5_GEOSA</name>
<gene>
    <name evidence="4" type="primary">LOC117350859</name>
</gene>
<keyword evidence="1" id="KW-0175">Coiled coil</keyword>
<protein>
    <submittedName>
        <fullName evidence="4">Uncharacterized protein LOC117350859</fullName>
    </submittedName>
</protein>
<dbReference type="KEGG" id="gsh:117350859"/>
<accession>A0A6P8Q2C5</accession>
<dbReference type="OrthoDB" id="5982311at2759"/>